<reference evidence="1" key="1">
    <citation type="submission" date="2016-10" db="EMBL/GenBank/DDBJ databases">
        <authorList>
            <person name="de Groot N.N."/>
        </authorList>
    </citation>
    <scope>NUCLEOTIDE SEQUENCE</scope>
</reference>
<dbReference type="EMBL" id="FPHP01000046">
    <property type="protein sequence ID" value="SFV75816.1"/>
    <property type="molecule type" value="Genomic_DNA"/>
</dbReference>
<accession>A0A1W1D5X8</accession>
<name>A0A1W1D5X8_9ZZZZ</name>
<dbReference type="AlphaFoldDB" id="A0A1W1D5X8"/>
<protein>
    <submittedName>
        <fullName evidence="1">Uncharacterized protein</fullName>
    </submittedName>
</protein>
<proteinExistence type="predicted"/>
<dbReference type="InterPro" id="IPR007553">
    <property type="entry name" value="2-thiour_desulf"/>
</dbReference>
<sequence length="151" mass="16970">MSSAKKKVIVSACILGEYCRYDGKTKKINSVLEALKGYEIIPFCPEAPVFGTPRERINVVCINDEEKIITDTTNKDVTTLLQNEITQFLKKHPQTDAIVLKSKSPSCGYKTTPILNTQKEILYYGDGIGAKMLKQKFPHITIQNELNFQKG</sequence>
<dbReference type="Pfam" id="PF04463">
    <property type="entry name" value="2-thiour_desulf"/>
    <property type="match status" value="1"/>
</dbReference>
<dbReference type="PANTHER" id="PTHR30087:SF1">
    <property type="entry name" value="HYPOTHETICAL CYTOSOLIC PROTEIN"/>
    <property type="match status" value="1"/>
</dbReference>
<organism evidence="1">
    <name type="scientific">hydrothermal vent metagenome</name>
    <dbReference type="NCBI Taxonomy" id="652676"/>
    <lineage>
        <taxon>unclassified sequences</taxon>
        <taxon>metagenomes</taxon>
        <taxon>ecological metagenomes</taxon>
    </lineage>
</organism>
<dbReference type="PANTHER" id="PTHR30087">
    <property type="entry name" value="INNER MEMBRANE PROTEIN"/>
    <property type="match status" value="1"/>
</dbReference>
<gene>
    <name evidence="1" type="ORF">MNB_SM-3-1351</name>
</gene>
<evidence type="ECO:0000313" key="1">
    <source>
        <dbReference type="EMBL" id="SFV75816.1"/>
    </source>
</evidence>